<dbReference type="EMBL" id="JAGDFL010000065">
    <property type="protein sequence ID" value="KAG7399005.1"/>
    <property type="molecule type" value="Genomic_DNA"/>
</dbReference>
<protein>
    <submittedName>
        <fullName evidence="2">Uncharacterized protein</fullName>
    </submittedName>
</protein>
<reference evidence="2" key="1">
    <citation type="submission" date="2021-02" db="EMBL/GenBank/DDBJ databases">
        <authorList>
            <person name="Palmer J.M."/>
        </authorList>
    </citation>
    <scope>NUCLEOTIDE SEQUENCE</scope>
    <source>
        <strain evidence="2">SCRP23</strain>
    </source>
</reference>
<gene>
    <name evidence="2" type="ORF">PHYBOEH_009896</name>
</gene>
<dbReference type="PANTHER" id="PTHR16214:SF3">
    <property type="entry name" value="TRANSMEMBRANE PROTEIN 260"/>
    <property type="match status" value="1"/>
</dbReference>
<evidence type="ECO:0000313" key="2">
    <source>
        <dbReference type="EMBL" id="KAG7399005.1"/>
    </source>
</evidence>
<dbReference type="InterPro" id="IPR052724">
    <property type="entry name" value="GT117_domain-containing"/>
</dbReference>
<dbReference type="Proteomes" id="UP000693981">
    <property type="component" value="Unassembled WGS sequence"/>
</dbReference>
<keyword evidence="3" id="KW-1185">Reference proteome</keyword>
<comment type="caution">
    <text evidence="2">The sequence shown here is derived from an EMBL/GenBank/DDBJ whole genome shotgun (WGS) entry which is preliminary data.</text>
</comment>
<dbReference type="OrthoDB" id="197432at2759"/>
<organism evidence="2 3">
    <name type="scientific">Phytophthora boehmeriae</name>
    <dbReference type="NCBI Taxonomy" id="109152"/>
    <lineage>
        <taxon>Eukaryota</taxon>
        <taxon>Sar</taxon>
        <taxon>Stramenopiles</taxon>
        <taxon>Oomycota</taxon>
        <taxon>Peronosporomycetes</taxon>
        <taxon>Peronosporales</taxon>
        <taxon>Peronosporaceae</taxon>
        <taxon>Phytophthora</taxon>
    </lineage>
</organism>
<evidence type="ECO:0000313" key="3">
    <source>
        <dbReference type="Proteomes" id="UP000693981"/>
    </source>
</evidence>
<name>A0A8T1WZH7_9STRA</name>
<evidence type="ECO:0000256" key="1">
    <source>
        <dbReference type="SAM" id="MobiDB-lite"/>
    </source>
</evidence>
<feature type="region of interest" description="Disordered" evidence="1">
    <location>
        <begin position="321"/>
        <end position="348"/>
    </location>
</feature>
<proteinExistence type="predicted"/>
<dbReference type="PANTHER" id="PTHR16214">
    <property type="entry name" value="TRANSMEMBRANE PROTEIN 260"/>
    <property type="match status" value="1"/>
</dbReference>
<dbReference type="AlphaFoldDB" id="A0A8T1WZH7"/>
<accession>A0A8T1WZH7</accession>
<sequence>MPRNSVLLSYTDITWNSVRYLQTCEGVRSDVTHLSLQLLPFPWFPRQHALYPTVKFPLIHRDASTVKGSPGYERLLHDFLAANAAKHSNHLFLDLHAVNDDDIAPNGQYLGFTLTPHGLIWKVNLPTANVDTLYSQWKSLPSPEVHFAVAVYPPGSWEFAAATIANDARYQGGLFALSYWLERGRKARPAGEAAKYVIGMHHALQLLIQVDAAAAITNGNWGLTYESYDMAKNTALAAMRLTTGLDLIAPLLSPLKKESRRNGASHHTLTEINELQELVQQTNEIRLMTHRRIEALVPAMKARQDRDARAFEDFAAASSLRSKKMKMKSGSKKKTRKRPKGKHTASEH</sequence>